<dbReference type="Pfam" id="PF01904">
    <property type="entry name" value="DUF72"/>
    <property type="match status" value="2"/>
</dbReference>
<dbReference type="InterPro" id="IPR036520">
    <property type="entry name" value="UPF0759_sf"/>
</dbReference>
<sequence length="192" mass="22133">MGRTGCDIRIGTSGWHYDHWRGRFYPEKLPKNRWLEHYAQHFDTVEINNTFYHLPKEHTVVNWHDTAPAHFLYAVKASRYITHVKKLNDPSESLDRFFGLADLLNRRTVGFCVHDMAETASPRVVTGDKVYVRFHGTTGRYGGNYTDAMLAEWADWLIAQAKSVKAIYVYFNNDLEGYAVCNAGTPQDLLTD</sequence>
<evidence type="ECO:0000313" key="1">
    <source>
        <dbReference type="EMBL" id="MDI6450030.1"/>
    </source>
</evidence>
<dbReference type="PANTHER" id="PTHR30348">
    <property type="entry name" value="UNCHARACTERIZED PROTEIN YECE"/>
    <property type="match status" value="1"/>
</dbReference>
<dbReference type="AlphaFoldDB" id="A0AAW6TWP0"/>
<dbReference type="PANTHER" id="PTHR30348:SF4">
    <property type="entry name" value="DUF72 DOMAIN-CONTAINING PROTEIN"/>
    <property type="match status" value="1"/>
</dbReference>
<organism evidence="1 2">
    <name type="scientific">Anaerobaca lacustris</name>
    <dbReference type="NCBI Taxonomy" id="3044600"/>
    <lineage>
        <taxon>Bacteria</taxon>
        <taxon>Pseudomonadati</taxon>
        <taxon>Planctomycetota</taxon>
        <taxon>Phycisphaerae</taxon>
        <taxon>Sedimentisphaerales</taxon>
        <taxon>Anaerobacaceae</taxon>
        <taxon>Anaerobaca</taxon>
    </lineage>
</organism>
<dbReference type="SUPFAM" id="SSF117396">
    <property type="entry name" value="TM1631-like"/>
    <property type="match status" value="1"/>
</dbReference>
<evidence type="ECO:0000313" key="2">
    <source>
        <dbReference type="Proteomes" id="UP001431776"/>
    </source>
</evidence>
<reference evidence="1" key="1">
    <citation type="submission" date="2023-05" db="EMBL/GenBank/DDBJ databases">
        <title>Anaerotaeda fermentans gen. nov., sp. nov., a novel anaerobic planctomycete of the new family within the order Sedimentisphaerales isolated from Taman Peninsula, Russia.</title>
        <authorList>
            <person name="Khomyakova M.A."/>
            <person name="Merkel A.Y."/>
            <person name="Slobodkin A.I."/>
        </authorList>
    </citation>
    <scope>NUCLEOTIDE SEQUENCE</scope>
    <source>
        <strain evidence="1">M17dextr</strain>
    </source>
</reference>
<keyword evidence="2" id="KW-1185">Reference proteome</keyword>
<dbReference type="EMBL" id="JASCXX010000015">
    <property type="protein sequence ID" value="MDI6450030.1"/>
    <property type="molecule type" value="Genomic_DNA"/>
</dbReference>
<dbReference type="RefSeq" id="WP_349245438.1">
    <property type="nucleotide sequence ID" value="NZ_JASCXX010000015.1"/>
</dbReference>
<name>A0AAW6TWP0_9BACT</name>
<accession>A0AAW6TWP0</accession>
<protein>
    <submittedName>
        <fullName evidence="1">DUF72 domain-containing protein</fullName>
    </submittedName>
</protein>
<gene>
    <name evidence="1" type="ORF">QJ522_13305</name>
</gene>
<dbReference type="InterPro" id="IPR002763">
    <property type="entry name" value="DUF72"/>
</dbReference>
<comment type="caution">
    <text evidence="1">The sequence shown here is derived from an EMBL/GenBank/DDBJ whole genome shotgun (WGS) entry which is preliminary data.</text>
</comment>
<proteinExistence type="predicted"/>
<dbReference type="Proteomes" id="UP001431776">
    <property type="component" value="Unassembled WGS sequence"/>
</dbReference>
<dbReference type="Gene3D" id="3.20.20.410">
    <property type="entry name" value="Protein of unknown function UPF0759"/>
    <property type="match status" value="2"/>
</dbReference>